<dbReference type="Pfam" id="PF00753">
    <property type="entry name" value="Lactamase_B"/>
    <property type="match status" value="1"/>
</dbReference>
<dbReference type="InterPro" id="IPR051453">
    <property type="entry name" value="MBL_Glyoxalase_II"/>
</dbReference>
<dbReference type="AlphaFoldDB" id="X0W3A3"/>
<evidence type="ECO:0000256" key="2">
    <source>
        <dbReference type="ARBA" id="ARBA00022723"/>
    </source>
</evidence>
<dbReference type="GO" id="GO:0016787">
    <property type="term" value="F:hydrolase activity"/>
    <property type="evidence" value="ECO:0007669"/>
    <property type="project" value="UniProtKB-KW"/>
</dbReference>
<accession>X0W3A3</accession>
<evidence type="ECO:0000313" key="6">
    <source>
        <dbReference type="EMBL" id="GAG17822.1"/>
    </source>
</evidence>
<dbReference type="InterPro" id="IPR036866">
    <property type="entry name" value="RibonucZ/Hydroxyglut_hydro"/>
</dbReference>
<keyword evidence="2" id="KW-0479">Metal-binding</keyword>
<dbReference type="InterPro" id="IPR001279">
    <property type="entry name" value="Metallo-B-lactamas"/>
</dbReference>
<dbReference type="Gene3D" id="3.60.15.10">
    <property type="entry name" value="Ribonuclease Z/Hydroxyacylglutathione hydrolase-like"/>
    <property type="match status" value="1"/>
</dbReference>
<dbReference type="PANTHER" id="PTHR46233:SF3">
    <property type="entry name" value="HYDROXYACYLGLUTATHIONE HYDROLASE GLOC"/>
    <property type="match status" value="1"/>
</dbReference>
<feature type="non-terminal residue" evidence="6">
    <location>
        <position position="1"/>
    </location>
</feature>
<feature type="domain" description="Metallo-beta-lactamase" evidence="5">
    <location>
        <begin position="12"/>
        <end position="98"/>
    </location>
</feature>
<proteinExistence type="predicted"/>
<evidence type="ECO:0000256" key="1">
    <source>
        <dbReference type="ARBA" id="ARBA00001947"/>
    </source>
</evidence>
<keyword evidence="4" id="KW-0862">Zinc</keyword>
<dbReference type="GO" id="GO:0046872">
    <property type="term" value="F:metal ion binding"/>
    <property type="evidence" value="ECO:0007669"/>
    <property type="project" value="UniProtKB-KW"/>
</dbReference>
<gene>
    <name evidence="6" type="ORF">S01H1_60085</name>
</gene>
<evidence type="ECO:0000259" key="5">
    <source>
        <dbReference type="Pfam" id="PF00753"/>
    </source>
</evidence>
<name>X0W3A3_9ZZZZ</name>
<dbReference type="SUPFAM" id="SSF56281">
    <property type="entry name" value="Metallo-hydrolase/oxidoreductase"/>
    <property type="match status" value="1"/>
</dbReference>
<comment type="caution">
    <text evidence="6">The sequence shown here is derived from an EMBL/GenBank/DDBJ whole genome shotgun (WGS) entry which is preliminary data.</text>
</comment>
<protein>
    <recommendedName>
        <fullName evidence="5">Metallo-beta-lactamase domain-containing protein</fullName>
    </recommendedName>
</protein>
<evidence type="ECO:0000256" key="4">
    <source>
        <dbReference type="ARBA" id="ARBA00022833"/>
    </source>
</evidence>
<organism evidence="6">
    <name type="scientific">marine sediment metagenome</name>
    <dbReference type="NCBI Taxonomy" id="412755"/>
    <lineage>
        <taxon>unclassified sequences</taxon>
        <taxon>metagenomes</taxon>
        <taxon>ecological metagenomes</taxon>
    </lineage>
</organism>
<reference evidence="6" key="1">
    <citation type="journal article" date="2014" name="Front. Microbiol.">
        <title>High frequency of phylogenetically diverse reductive dehalogenase-homologous genes in deep subseafloor sedimentary metagenomes.</title>
        <authorList>
            <person name="Kawai M."/>
            <person name="Futagami T."/>
            <person name="Toyoda A."/>
            <person name="Takaki Y."/>
            <person name="Nishi S."/>
            <person name="Hori S."/>
            <person name="Arai W."/>
            <person name="Tsubouchi T."/>
            <person name="Morono Y."/>
            <person name="Uchiyama I."/>
            <person name="Ito T."/>
            <person name="Fujiyama A."/>
            <person name="Inagaki F."/>
            <person name="Takami H."/>
        </authorList>
    </citation>
    <scope>NUCLEOTIDE SEQUENCE</scope>
    <source>
        <strain evidence="6">Expedition CK06-06</strain>
    </source>
</reference>
<dbReference type="PANTHER" id="PTHR46233">
    <property type="entry name" value="HYDROXYACYLGLUTATHIONE HYDROLASE GLOC"/>
    <property type="match status" value="1"/>
</dbReference>
<comment type="cofactor">
    <cofactor evidence="1">
        <name>Zn(2+)</name>
        <dbReference type="ChEBI" id="CHEBI:29105"/>
    </cofactor>
</comment>
<sequence>QVLKQMGFEMPQIHPDFYLMEGELRLGQDLVARIMLTPGHSQGHIAIYWPDARVFMGGDLIFYGSTGRVDIPGGSGQSLKESIERVAELDIEYLLTGHQYGGPGIIQGKEEIKKNFEAIRRYIFPYL</sequence>
<evidence type="ECO:0000256" key="3">
    <source>
        <dbReference type="ARBA" id="ARBA00022801"/>
    </source>
</evidence>
<dbReference type="EMBL" id="BARS01039342">
    <property type="protein sequence ID" value="GAG17822.1"/>
    <property type="molecule type" value="Genomic_DNA"/>
</dbReference>
<keyword evidence="3" id="KW-0378">Hydrolase</keyword>